<comment type="subunit">
    <text evidence="3 10">Homodimer.</text>
</comment>
<protein>
    <recommendedName>
        <fullName evidence="8 10">Protein GrpE</fullName>
    </recommendedName>
    <alternativeName>
        <fullName evidence="9 10">HSP-70 cofactor</fullName>
    </alternativeName>
</protein>
<evidence type="ECO:0000256" key="1">
    <source>
        <dbReference type="ARBA" id="ARBA00004496"/>
    </source>
</evidence>
<reference evidence="16" key="1">
    <citation type="submission" date="2013-04" db="EMBL/GenBank/DDBJ databases">
        <title>Thioclava sp. 13D2W-2 Genome Sequencing.</title>
        <authorList>
            <person name="Lai Q."/>
            <person name="Li G."/>
            <person name="Shao Z."/>
        </authorList>
    </citation>
    <scope>NUCLEOTIDE SEQUENCE [LARGE SCALE GENOMIC DNA]</scope>
    <source>
        <strain evidence="16">13D2W-2</strain>
    </source>
</reference>
<evidence type="ECO:0000256" key="8">
    <source>
        <dbReference type="ARBA" id="ARBA00072274"/>
    </source>
</evidence>
<evidence type="ECO:0000256" key="2">
    <source>
        <dbReference type="ARBA" id="ARBA00009054"/>
    </source>
</evidence>
<dbReference type="PRINTS" id="PR00773">
    <property type="entry name" value="GRPEPROTEIN"/>
</dbReference>
<comment type="function">
    <text evidence="7 10 11">Participates actively in the response to hyperosmotic and heat shock by preventing the aggregation of stress-denatured proteins, in association with DnaK and GrpE. It is the nucleotide exchange factor for DnaK and may function as a thermosensor. Unfolded proteins bind initially to DnaJ; upon interaction with the DnaJ-bound protein, DnaK hydrolyzes its bound ATP, resulting in the formation of a stable complex. GrpE releases ADP from DnaK; ATP binding to DnaK triggers the release of the substrate protein, thus completing the reaction cycle. Several rounds of ATP-dependent interactions between DnaJ, DnaK and GrpE are required for fully efficient folding.</text>
</comment>
<dbReference type="GO" id="GO:0051087">
    <property type="term" value="F:protein-folding chaperone binding"/>
    <property type="evidence" value="ECO:0007669"/>
    <property type="project" value="InterPro"/>
</dbReference>
<sequence>MSEKKDEIAEDQAHIDESFEDVMAEEADELEALRAERDEMRDRFMRALADAENARKRADKERQEASNYGGTRLARDMLPVFDALSRALEAANEDVRAQAGAFLEGVELTQRELLNVFARHGITAVAPELGEKFDPKMHEAMFEAPAPGTQAGDIIQVMEQGFMIHDRLLRPAKVGVSSTPKS</sequence>
<dbReference type="Gene3D" id="3.90.20.20">
    <property type="match status" value="1"/>
</dbReference>
<dbReference type="GO" id="GO:0006457">
    <property type="term" value="P:protein folding"/>
    <property type="evidence" value="ECO:0007669"/>
    <property type="project" value="InterPro"/>
</dbReference>
<dbReference type="PATRIC" id="fig|1317124.6.peg.1905"/>
<keyword evidence="13" id="KW-0175">Coiled coil</keyword>
<keyword evidence="4 10" id="KW-0963">Cytoplasm</keyword>
<dbReference type="Gene3D" id="2.30.22.10">
    <property type="entry name" value="Head domain of nucleotide exchange factor GrpE"/>
    <property type="match status" value="1"/>
</dbReference>
<dbReference type="PROSITE" id="PS01071">
    <property type="entry name" value="GRPE"/>
    <property type="match status" value="1"/>
</dbReference>
<keyword evidence="6 10" id="KW-0143">Chaperone</keyword>
<dbReference type="STRING" id="1317124.DW2_09386"/>
<keyword evidence="16" id="KW-1185">Reference proteome</keyword>
<proteinExistence type="inferred from homology"/>
<dbReference type="CDD" id="cd00446">
    <property type="entry name" value="GrpE"/>
    <property type="match status" value="1"/>
</dbReference>
<comment type="subcellular location">
    <subcellularLocation>
        <location evidence="1 10">Cytoplasm</location>
    </subcellularLocation>
</comment>
<dbReference type="InterPro" id="IPR000740">
    <property type="entry name" value="GrpE"/>
</dbReference>
<gene>
    <name evidence="10" type="primary">grpE</name>
    <name evidence="15" type="ORF">DW2_09386</name>
</gene>
<evidence type="ECO:0000313" key="16">
    <source>
        <dbReference type="Proteomes" id="UP000028607"/>
    </source>
</evidence>
<evidence type="ECO:0000256" key="3">
    <source>
        <dbReference type="ARBA" id="ARBA00011738"/>
    </source>
</evidence>
<dbReference type="Proteomes" id="UP000028607">
    <property type="component" value="Unassembled WGS sequence"/>
</dbReference>
<dbReference type="SUPFAM" id="SSF51064">
    <property type="entry name" value="Head domain of nucleotide exchange factor GrpE"/>
    <property type="match status" value="1"/>
</dbReference>
<dbReference type="GO" id="GO:0042803">
    <property type="term" value="F:protein homodimerization activity"/>
    <property type="evidence" value="ECO:0007669"/>
    <property type="project" value="InterPro"/>
</dbReference>
<dbReference type="PANTHER" id="PTHR21237">
    <property type="entry name" value="GRPE PROTEIN"/>
    <property type="match status" value="1"/>
</dbReference>
<feature type="compositionally biased region" description="Basic and acidic residues" evidence="14">
    <location>
        <begin position="1"/>
        <end position="17"/>
    </location>
</feature>
<dbReference type="PANTHER" id="PTHR21237:SF23">
    <property type="entry name" value="GRPE PROTEIN HOMOLOG, MITOCHONDRIAL"/>
    <property type="match status" value="1"/>
</dbReference>
<evidence type="ECO:0000256" key="4">
    <source>
        <dbReference type="ARBA" id="ARBA00022490"/>
    </source>
</evidence>
<evidence type="ECO:0000256" key="13">
    <source>
        <dbReference type="SAM" id="Coils"/>
    </source>
</evidence>
<accession>A0A085TWT0</accession>
<dbReference type="SUPFAM" id="SSF58014">
    <property type="entry name" value="Coiled-coil domain of nucleotide exchange factor GrpE"/>
    <property type="match status" value="1"/>
</dbReference>
<evidence type="ECO:0000256" key="12">
    <source>
        <dbReference type="RuleBase" id="RU004478"/>
    </source>
</evidence>
<evidence type="ECO:0000256" key="14">
    <source>
        <dbReference type="SAM" id="MobiDB-lite"/>
    </source>
</evidence>
<dbReference type="GO" id="GO:0051082">
    <property type="term" value="F:unfolded protein binding"/>
    <property type="evidence" value="ECO:0007669"/>
    <property type="project" value="TreeGrafter"/>
</dbReference>
<dbReference type="HAMAP" id="MF_01151">
    <property type="entry name" value="GrpE"/>
    <property type="match status" value="1"/>
</dbReference>
<evidence type="ECO:0000256" key="10">
    <source>
        <dbReference type="HAMAP-Rule" id="MF_01151"/>
    </source>
</evidence>
<dbReference type="GO" id="GO:0000774">
    <property type="term" value="F:adenyl-nucleotide exchange factor activity"/>
    <property type="evidence" value="ECO:0007669"/>
    <property type="project" value="InterPro"/>
</dbReference>
<keyword evidence="5 10" id="KW-0346">Stress response</keyword>
<evidence type="ECO:0000256" key="7">
    <source>
        <dbReference type="ARBA" id="ARBA00053401"/>
    </source>
</evidence>
<comment type="caution">
    <text evidence="15">The sequence shown here is derived from an EMBL/GenBank/DDBJ whole genome shotgun (WGS) entry which is preliminary data.</text>
</comment>
<dbReference type="InterPro" id="IPR013805">
    <property type="entry name" value="GrpE_CC"/>
</dbReference>
<dbReference type="AlphaFoldDB" id="A0A085TWT0"/>
<evidence type="ECO:0000256" key="9">
    <source>
        <dbReference type="ARBA" id="ARBA00076414"/>
    </source>
</evidence>
<feature type="region of interest" description="Disordered" evidence="14">
    <location>
        <begin position="1"/>
        <end position="21"/>
    </location>
</feature>
<feature type="coiled-coil region" evidence="13">
    <location>
        <begin position="23"/>
        <end position="68"/>
    </location>
</feature>
<evidence type="ECO:0000256" key="5">
    <source>
        <dbReference type="ARBA" id="ARBA00023016"/>
    </source>
</evidence>
<dbReference type="Pfam" id="PF01025">
    <property type="entry name" value="GrpE"/>
    <property type="match status" value="1"/>
</dbReference>
<name>A0A085TWT0_9RHOB</name>
<evidence type="ECO:0000313" key="15">
    <source>
        <dbReference type="EMBL" id="KFE35177.1"/>
    </source>
</evidence>
<evidence type="ECO:0000256" key="11">
    <source>
        <dbReference type="RuleBase" id="RU000639"/>
    </source>
</evidence>
<evidence type="ECO:0000256" key="6">
    <source>
        <dbReference type="ARBA" id="ARBA00023186"/>
    </source>
</evidence>
<dbReference type="GO" id="GO:0005737">
    <property type="term" value="C:cytoplasm"/>
    <property type="evidence" value="ECO:0007669"/>
    <property type="project" value="UniProtKB-SubCell"/>
</dbReference>
<dbReference type="eggNOG" id="COG0576">
    <property type="taxonomic scope" value="Bacteria"/>
</dbReference>
<dbReference type="InterPro" id="IPR009012">
    <property type="entry name" value="GrpE_head"/>
</dbReference>
<organism evidence="15 16">
    <name type="scientific">Thioclava atlantica</name>
    <dbReference type="NCBI Taxonomy" id="1317124"/>
    <lineage>
        <taxon>Bacteria</taxon>
        <taxon>Pseudomonadati</taxon>
        <taxon>Pseudomonadota</taxon>
        <taxon>Alphaproteobacteria</taxon>
        <taxon>Rhodobacterales</taxon>
        <taxon>Paracoccaceae</taxon>
        <taxon>Thioclava</taxon>
    </lineage>
</organism>
<dbReference type="FunFam" id="2.30.22.10:FF:000001">
    <property type="entry name" value="Protein GrpE"/>
    <property type="match status" value="1"/>
</dbReference>
<dbReference type="EMBL" id="AQRC01000006">
    <property type="protein sequence ID" value="KFE35177.1"/>
    <property type="molecule type" value="Genomic_DNA"/>
</dbReference>
<comment type="similarity">
    <text evidence="2 10 12">Belongs to the GrpE family.</text>
</comment>
<reference evidence="15 16" key="2">
    <citation type="journal article" date="2015" name="Antonie Van Leeuwenhoek">
        <title>Thioclava indica sp. nov., isolated from surface seawater of the Indian Ocean.</title>
        <authorList>
            <person name="Liu Y."/>
            <person name="Lai Q."/>
            <person name="Du J."/>
            <person name="Xu H."/>
            <person name="Jiang L."/>
            <person name="Shao Z."/>
        </authorList>
    </citation>
    <scope>NUCLEOTIDE SEQUENCE [LARGE SCALE GENOMIC DNA]</scope>
    <source>
        <strain evidence="15 16">13D2W-2</strain>
    </source>
</reference>